<comment type="caution">
    <text evidence="1">The sequence shown here is derived from an EMBL/GenBank/DDBJ whole genome shotgun (WGS) entry which is preliminary data.</text>
</comment>
<name>A0AAV7QU04_PLEWA</name>
<feature type="non-terminal residue" evidence="1">
    <location>
        <position position="1"/>
    </location>
</feature>
<sequence>TVSVRPANSTFGITGCLHPRGGLRRAASLASRCWFRSQCGGGWALEVTHVADQSVALAWM</sequence>
<organism evidence="1 2">
    <name type="scientific">Pleurodeles waltl</name>
    <name type="common">Iberian ribbed newt</name>
    <dbReference type="NCBI Taxonomy" id="8319"/>
    <lineage>
        <taxon>Eukaryota</taxon>
        <taxon>Metazoa</taxon>
        <taxon>Chordata</taxon>
        <taxon>Craniata</taxon>
        <taxon>Vertebrata</taxon>
        <taxon>Euteleostomi</taxon>
        <taxon>Amphibia</taxon>
        <taxon>Batrachia</taxon>
        <taxon>Caudata</taxon>
        <taxon>Salamandroidea</taxon>
        <taxon>Salamandridae</taxon>
        <taxon>Pleurodelinae</taxon>
        <taxon>Pleurodeles</taxon>
    </lineage>
</organism>
<evidence type="ECO:0000313" key="1">
    <source>
        <dbReference type="EMBL" id="KAJ1143991.1"/>
    </source>
</evidence>
<dbReference type="Proteomes" id="UP001066276">
    <property type="component" value="Chromosome 6"/>
</dbReference>
<protein>
    <submittedName>
        <fullName evidence="1">Uncharacterized protein</fullName>
    </submittedName>
</protein>
<evidence type="ECO:0000313" key="2">
    <source>
        <dbReference type="Proteomes" id="UP001066276"/>
    </source>
</evidence>
<keyword evidence="2" id="KW-1185">Reference proteome</keyword>
<feature type="non-terminal residue" evidence="1">
    <location>
        <position position="60"/>
    </location>
</feature>
<dbReference type="EMBL" id="JANPWB010000010">
    <property type="protein sequence ID" value="KAJ1143991.1"/>
    <property type="molecule type" value="Genomic_DNA"/>
</dbReference>
<reference evidence="1" key="1">
    <citation type="journal article" date="2022" name="bioRxiv">
        <title>Sequencing and chromosome-scale assembly of the giantPleurodeles waltlgenome.</title>
        <authorList>
            <person name="Brown T."/>
            <person name="Elewa A."/>
            <person name="Iarovenko S."/>
            <person name="Subramanian E."/>
            <person name="Araus A.J."/>
            <person name="Petzold A."/>
            <person name="Susuki M."/>
            <person name="Suzuki K.-i.T."/>
            <person name="Hayashi T."/>
            <person name="Toyoda A."/>
            <person name="Oliveira C."/>
            <person name="Osipova E."/>
            <person name="Leigh N.D."/>
            <person name="Simon A."/>
            <person name="Yun M.H."/>
        </authorList>
    </citation>
    <scope>NUCLEOTIDE SEQUENCE</scope>
    <source>
        <strain evidence="1">20211129_DDA</strain>
        <tissue evidence="1">Liver</tissue>
    </source>
</reference>
<proteinExistence type="predicted"/>
<gene>
    <name evidence="1" type="ORF">NDU88_010293</name>
</gene>
<accession>A0AAV7QU04</accession>
<dbReference type="AlphaFoldDB" id="A0AAV7QU04"/>